<proteinExistence type="predicted"/>
<dbReference type="Gene3D" id="3.30.420.40">
    <property type="match status" value="2"/>
</dbReference>
<protein>
    <submittedName>
        <fullName evidence="4">Type IV pilus assembly protein PilM</fullName>
    </submittedName>
</protein>
<organism evidence="4 5">
    <name type="scientific">Asaccharospora irregularis DSM 2635</name>
    <dbReference type="NCBI Taxonomy" id="1121321"/>
    <lineage>
        <taxon>Bacteria</taxon>
        <taxon>Bacillati</taxon>
        <taxon>Bacillota</taxon>
        <taxon>Clostridia</taxon>
        <taxon>Peptostreptococcales</taxon>
        <taxon>Peptostreptococcaceae</taxon>
        <taxon>Asaccharospora</taxon>
    </lineage>
</organism>
<keyword evidence="5" id="KW-1185">Reference proteome</keyword>
<feature type="compositionally biased region" description="Basic and acidic residues" evidence="2">
    <location>
        <begin position="444"/>
        <end position="453"/>
    </location>
</feature>
<dbReference type="OrthoDB" id="1747983at2"/>
<evidence type="ECO:0000256" key="2">
    <source>
        <dbReference type="SAM" id="MobiDB-lite"/>
    </source>
</evidence>
<name>A0A1M5QHG3_9FIRM</name>
<dbReference type="STRING" id="1121321.SAMN04488530_12137"/>
<evidence type="ECO:0000256" key="3">
    <source>
        <dbReference type="SAM" id="Phobius"/>
    </source>
</evidence>
<dbReference type="Gene3D" id="3.30.1490.300">
    <property type="match status" value="1"/>
</dbReference>
<evidence type="ECO:0000313" key="4">
    <source>
        <dbReference type="EMBL" id="SHH13542.1"/>
    </source>
</evidence>
<evidence type="ECO:0000313" key="5">
    <source>
        <dbReference type="Proteomes" id="UP000243255"/>
    </source>
</evidence>
<feature type="region of interest" description="Disordered" evidence="2">
    <location>
        <begin position="429"/>
        <end position="453"/>
    </location>
</feature>
<dbReference type="InterPro" id="IPR005883">
    <property type="entry name" value="PilM"/>
</dbReference>
<reference evidence="5" key="1">
    <citation type="submission" date="2016-11" db="EMBL/GenBank/DDBJ databases">
        <authorList>
            <person name="Varghese N."/>
            <person name="Submissions S."/>
        </authorList>
    </citation>
    <scope>NUCLEOTIDE SEQUENCE [LARGE SCALE GENOMIC DNA]</scope>
    <source>
        <strain evidence="5">DSM 2635</strain>
    </source>
</reference>
<dbReference type="SUPFAM" id="SSF53067">
    <property type="entry name" value="Actin-like ATPase domain"/>
    <property type="match status" value="1"/>
</dbReference>
<dbReference type="EMBL" id="FQWX01000021">
    <property type="protein sequence ID" value="SHH13542.1"/>
    <property type="molecule type" value="Genomic_DNA"/>
</dbReference>
<keyword evidence="1" id="KW-0175">Coiled coil</keyword>
<accession>A0A1M5QHG3</accession>
<dbReference type="AlphaFoldDB" id="A0A1M5QHG3"/>
<feature type="transmembrane region" description="Helical" evidence="3">
    <location>
        <begin position="332"/>
        <end position="353"/>
    </location>
</feature>
<gene>
    <name evidence="4" type="ORF">SAMN04488530_12137</name>
</gene>
<feature type="coiled-coil region" evidence="1">
    <location>
        <begin position="361"/>
        <end position="388"/>
    </location>
</feature>
<keyword evidence="3" id="KW-0472">Membrane</keyword>
<dbReference type="InterPro" id="IPR043129">
    <property type="entry name" value="ATPase_NBD"/>
</dbReference>
<dbReference type="Pfam" id="PF11104">
    <property type="entry name" value="PilM_2"/>
    <property type="match status" value="1"/>
</dbReference>
<keyword evidence="3" id="KW-1133">Transmembrane helix</keyword>
<keyword evidence="3" id="KW-0812">Transmembrane</keyword>
<sequence>MMKLYISYYEDYVSVVEGEYKPGKGKYHIKSADFFSMHDIDENYKDSKYGLLRYALGEISSKSKNVVLCLNTKDIMLKSWRVPKVGKKDLDGMISLEIEDIISLDEEEYVFSYEVVNKSKKVLEQNKDSLDIVVGAIKKEEIEEIVDLFSEFDLDILRIDTLTTSYLRILRNIEYEDMMIANIGDSSTIINIYKEDSLFICDNIPIKISVEDMENELNNIAVEIKGLMDYYSSRNFGKNIETILILGNRYNNKLIYKEFNLIFPGEIARGITQITDIDDLVIGDIDTQDINLIVENLGCMIDGFQTKEYDNINFLTKEQKMNKRKKKNSAKIIKSVSIVFLAAILSYMGIFILDNFYKNRLNDISNKVEDLDNQYKKAQSIKKKISSKNSEIKIYDMLMNKEVRWGEILSSIDKSVPINLHLTELSTHYSEKDDGSDDQTGDNNVDRQSVKDKKEGKEIYNQIPRIINIKGNAQRSSYVGKFLYNLKLLPYFKDIVLHSIEIDEDNTYIFSMTLYLKEGAITNE</sequence>
<dbReference type="Proteomes" id="UP000243255">
    <property type="component" value="Unassembled WGS sequence"/>
</dbReference>
<dbReference type="RefSeq" id="WP_073126557.1">
    <property type="nucleotide sequence ID" value="NZ_BAABCH010000019.1"/>
</dbReference>
<evidence type="ECO:0000256" key="1">
    <source>
        <dbReference type="SAM" id="Coils"/>
    </source>
</evidence>